<feature type="domain" description="GST C-terminal" evidence="2">
    <location>
        <begin position="85"/>
        <end position="206"/>
    </location>
</feature>
<proteinExistence type="predicted"/>
<dbReference type="Proteomes" id="UP000238762">
    <property type="component" value="Unassembled WGS sequence"/>
</dbReference>
<sequence length="216" mass="24417">MIELYHAPISPNSNRVWMTLLEKGLEFELVEVKLNGEQFQPEFLAISPFHHIPVVVDGDVNLVESLAILDYLEAKYPTPKMLPTKAEDLAIVRMVQFVTVNELLPAMSPFLPVMLGFPGDAEKMEKARQKMAVSLQFLENLLDDRPFFGSNDITLAESVAGTVIPWLARIDIDLNNYPKLTAWRDRIIARPTWQKAQPTAQNIAEFKPIMAARMGL</sequence>
<dbReference type="InterPro" id="IPR036249">
    <property type="entry name" value="Thioredoxin-like_sf"/>
</dbReference>
<reference evidence="3 4" key="1">
    <citation type="submission" date="2018-02" db="EMBL/GenBank/DDBJ databases">
        <authorList>
            <person name="Cohen D.B."/>
            <person name="Kent A.D."/>
        </authorList>
    </citation>
    <scope>NUCLEOTIDE SEQUENCE [LARGE SCALE GENOMIC DNA]</scope>
    <source>
        <strain evidence="3 4">CCAP 1448/3</strain>
    </source>
</reference>
<keyword evidence="3" id="KW-0808">Transferase</keyword>
<dbReference type="CDD" id="cd00570">
    <property type="entry name" value="GST_N_family"/>
    <property type="match status" value="1"/>
</dbReference>
<evidence type="ECO:0000313" key="4">
    <source>
        <dbReference type="Proteomes" id="UP000238762"/>
    </source>
</evidence>
<dbReference type="InterPro" id="IPR004045">
    <property type="entry name" value="Glutathione_S-Trfase_N"/>
</dbReference>
<dbReference type="SUPFAM" id="SSF52833">
    <property type="entry name" value="Thioredoxin-like"/>
    <property type="match status" value="1"/>
</dbReference>
<protein>
    <submittedName>
        <fullName evidence="3">Glutathione S-transferase family protein</fullName>
    </submittedName>
</protein>
<dbReference type="EMBL" id="PVWJ01000010">
    <property type="protein sequence ID" value="PSB04569.1"/>
    <property type="molecule type" value="Genomic_DNA"/>
</dbReference>
<dbReference type="SFLD" id="SFLDS00019">
    <property type="entry name" value="Glutathione_Transferase_(cytos"/>
    <property type="match status" value="1"/>
</dbReference>
<dbReference type="PANTHER" id="PTHR44051">
    <property type="entry name" value="GLUTATHIONE S-TRANSFERASE-RELATED"/>
    <property type="match status" value="1"/>
</dbReference>
<dbReference type="Pfam" id="PF13417">
    <property type="entry name" value="GST_N_3"/>
    <property type="match status" value="1"/>
</dbReference>
<keyword evidence="4" id="KW-1185">Reference proteome</keyword>
<dbReference type="SUPFAM" id="SSF47616">
    <property type="entry name" value="GST C-terminal domain-like"/>
    <property type="match status" value="1"/>
</dbReference>
<dbReference type="SFLD" id="SFLDG00358">
    <property type="entry name" value="Main_(cytGST)"/>
    <property type="match status" value="1"/>
</dbReference>
<dbReference type="PROSITE" id="PS50404">
    <property type="entry name" value="GST_NTER"/>
    <property type="match status" value="1"/>
</dbReference>
<evidence type="ECO:0000313" key="3">
    <source>
        <dbReference type="EMBL" id="PSB04569.1"/>
    </source>
</evidence>
<dbReference type="AlphaFoldDB" id="A0A2T1C8J6"/>
<dbReference type="RefSeq" id="WP_106287202.1">
    <property type="nucleotide sequence ID" value="NZ_CAWNTC010000177.1"/>
</dbReference>
<reference evidence="3 4" key="2">
    <citation type="submission" date="2018-03" db="EMBL/GenBank/DDBJ databases">
        <title>The ancient ancestry and fast evolution of plastids.</title>
        <authorList>
            <person name="Moore K.R."/>
            <person name="Magnabosco C."/>
            <person name="Momper L."/>
            <person name="Gold D.A."/>
            <person name="Bosak T."/>
            <person name="Fournier G.P."/>
        </authorList>
    </citation>
    <scope>NUCLEOTIDE SEQUENCE [LARGE SCALE GENOMIC DNA]</scope>
    <source>
        <strain evidence="3 4">CCAP 1448/3</strain>
    </source>
</reference>
<evidence type="ECO:0000259" key="1">
    <source>
        <dbReference type="PROSITE" id="PS50404"/>
    </source>
</evidence>
<dbReference type="Gene3D" id="1.20.1050.10">
    <property type="match status" value="1"/>
</dbReference>
<dbReference type="PROSITE" id="PS51354">
    <property type="entry name" value="GLUTAREDOXIN_2"/>
    <property type="match status" value="1"/>
</dbReference>
<gene>
    <name evidence="3" type="ORF">C7B64_03145</name>
</gene>
<dbReference type="OrthoDB" id="465590at2"/>
<name>A0A2T1C8J6_9CYAN</name>
<dbReference type="PROSITE" id="PS50405">
    <property type="entry name" value="GST_CTER"/>
    <property type="match status" value="1"/>
</dbReference>
<dbReference type="GO" id="GO:0016740">
    <property type="term" value="F:transferase activity"/>
    <property type="evidence" value="ECO:0007669"/>
    <property type="project" value="UniProtKB-KW"/>
</dbReference>
<dbReference type="InterPro" id="IPR010987">
    <property type="entry name" value="Glutathione-S-Trfase_C-like"/>
</dbReference>
<dbReference type="InterPro" id="IPR004046">
    <property type="entry name" value="GST_C"/>
</dbReference>
<dbReference type="Pfam" id="PF00043">
    <property type="entry name" value="GST_C"/>
    <property type="match status" value="1"/>
</dbReference>
<feature type="domain" description="GST N-terminal" evidence="1">
    <location>
        <begin position="1"/>
        <end position="80"/>
    </location>
</feature>
<dbReference type="PANTHER" id="PTHR44051:SF8">
    <property type="entry name" value="GLUTATHIONE S-TRANSFERASE GSTA"/>
    <property type="match status" value="1"/>
</dbReference>
<organism evidence="3 4">
    <name type="scientific">Merismopedia glauca CCAP 1448/3</name>
    <dbReference type="NCBI Taxonomy" id="1296344"/>
    <lineage>
        <taxon>Bacteria</taxon>
        <taxon>Bacillati</taxon>
        <taxon>Cyanobacteriota</taxon>
        <taxon>Cyanophyceae</taxon>
        <taxon>Synechococcales</taxon>
        <taxon>Merismopediaceae</taxon>
        <taxon>Merismopedia</taxon>
    </lineage>
</organism>
<accession>A0A2T1C8J6</accession>
<evidence type="ECO:0000259" key="2">
    <source>
        <dbReference type="PROSITE" id="PS50405"/>
    </source>
</evidence>
<dbReference type="InterPro" id="IPR040079">
    <property type="entry name" value="Glutathione_S-Trfase"/>
</dbReference>
<dbReference type="Gene3D" id="3.40.30.10">
    <property type="entry name" value="Glutaredoxin"/>
    <property type="match status" value="1"/>
</dbReference>
<comment type="caution">
    <text evidence="3">The sequence shown here is derived from an EMBL/GenBank/DDBJ whole genome shotgun (WGS) entry which is preliminary data.</text>
</comment>
<dbReference type="InterPro" id="IPR036282">
    <property type="entry name" value="Glutathione-S-Trfase_C_sf"/>
</dbReference>